<dbReference type="RefSeq" id="WP_091494267.1">
    <property type="nucleotide sequence ID" value="NZ_FODJ01000001.1"/>
</dbReference>
<name>A0A1H8HRZ5_9BACI</name>
<accession>A0A1H8HRZ5</accession>
<reference evidence="2 3" key="1">
    <citation type="submission" date="2016-10" db="EMBL/GenBank/DDBJ databases">
        <authorList>
            <person name="de Groot N.N."/>
        </authorList>
    </citation>
    <scope>NUCLEOTIDE SEQUENCE [LARGE SCALE GENOMIC DNA]</scope>
    <source>
        <strain evidence="2 3">CGMCC 1.10434</strain>
    </source>
</reference>
<dbReference type="AlphaFoldDB" id="A0A1H8HRZ5"/>
<dbReference type="Proteomes" id="UP000199300">
    <property type="component" value="Unassembled WGS sequence"/>
</dbReference>
<keyword evidence="3" id="KW-1185">Reference proteome</keyword>
<protein>
    <submittedName>
        <fullName evidence="2">Flagellar operon protein</fullName>
    </submittedName>
</protein>
<keyword evidence="2" id="KW-0969">Cilium</keyword>
<keyword evidence="2" id="KW-0282">Flagellum</keyword>
<sequence length="125" mass="14216">MGQHIPHIDQRSLIPAAHSSRSKRMDLETSRFSEVLRNSEQQLKITKHAQQRLNQRNIKINEETWQEIASHMQLAKQKGITDSLVVTSEATLVVNAKNNTIITAMNREEASSRLFTNINGTIILD</sequence>
<evidence type="ECO:0000256" key="1">
    <source>
        <dbReference type="SAM" id="MobiDB-lite"/>
    </source>
</evidence>
<organism evidence="2 3">
    <name type="scientific">Amphibacillus marinus</name>
    <dbReference type="NCBI Taxonomy" id="872970"/>
    <lineage>
        <taxon>Bacteria</taxon>
        <taxon>Bacillati</taxon>
        <taxon>Bacillota</taxon>
        <taxon>Bacilli</taxon>
        <taxon>Bacillales</taxon>
        <taxon>Bacillaceae</taxon>
        <taxon>Amphibacillus</taxon>
    </lineage>
</organism>
<dbReference type="EMBL" id="FODJ01000001">
    <property type="protein sequence ID" value="SEN58755.1"/>
    <property type="molecule type" value="Genomic_DNA"/>
</dbReference>
<dbReference type="InterPro" id="IPR013367">
    <property type="entry name" value="Flagellar_put"/>
</dbReference>
<proteinExistence type="predicted"/>
<feature type="region of interest" description="Disordered" evidence="1">
    <location>
        <begin position="1"/>
        <end position="26"/>
    </location>
</feature>
<evidence type="ECO:0000313" key="3">
    <source>
        <dbReference type="Proteomes" id="UP000199300"/>
    </source>
</evidence>
<keyword evidence="2" id="KW-0966">Cell projection</keyword>
<evidence type="ECO:0000313" key="2">
    <source>
        <dbReference type="EMBL" id="SEN58755.1"/>
    </source>
</evidence>
<feature type="compositionally biased region" description="Basic and acidic residues" evidence="1">
    <location>
        <begin position="1"/>
        <end position="10"/>
    </location>
</feature>
<dbReference type="STRING" id="872970.SAMN04488134_101422"/>
<dbReference type="OrthoDB" id="165650at2"/>
<dbReference type="NCBIfam" id="TIGR02530">
    <property type="entry name" value="flg_new"/>
    <property type="match status" value="1"/>
</dbReference>
<dbReference type="Pfam" id="PF12611">
    <property type="entry name" value="Flagellar_put"/>
    <property type="match status" value="1"/>
</dbReference>
<gene>
    <name evidence="2" type="ORF">SAMN04488134_101422</name>
</gene>